<reference evidence="5" key="1">
    <citation type="submission" date="2024-05" db="EMBL/GenBank/DDBJ databases">
        <title>Genome sequencing of novel strain.</title>
        <authorList>
            <person name="Ganbat D."/>
            <person name="Ganbat S."/>
            <person name="Lee S.-J."/>
        </authorList>
    </citation>
    <scope>NUCLEOTIDE SEQUENCE</scope>
    <source>
        <strain evidence="5">SMD15-11</strain>
    </source>
</reference>
<dbReference type="SUPFAM" id="SSF51161">
    <property type="entry name" value="Trimeric LpxA-like enzymes"/>
    <property type="match status" value="1"/>
</dbReference>
<dbReference type="InterPro" id="IPR001451">
    <property type="entry name" value="Hexapep"/>
</dbReference>
<evidence type="ECO:0000256" key="3">
    <source>
        <dbReference type="ARBA" id="ARBA00022737"/>
    </source>
</evidence>
<evidence type="ECO:0000256" key="2">
    <source>
        <dbReference type="ARBA" id="ARBA00022679"/>
    </source>
</evidence>
<proteinExistence type="inferred from homology"/>
<dbReference type="Gene3D" id="2.160.10.10">
    <property type="entry name" value="Hexapeptide repeat proteins"/>
    <property type="match status" value="1"/>
</dbReference>
<dbReference type="GO" id="GO:0008374">
    <property type="term" value="F:O-acyltransferase activity"/>
    <property type="evidence" value="ECO:0007669"/>
    <property type="project" value="TreeGrafter"/>
</dbReference>
<keyword evidence="3" id="KW-0677">Repeat</keyword>
<dbReference type="EMBL" id="CP154858">
    <property type="protein sequence ID" value="XDT70974.1"/>
    <property type="molecule type" value="Genomic_DNA"/>
</dbReference>
<dbReference type="PROSITE" id="PS00101">
    <property type="entry name" value="HEXAPEP_TRANSFERASES"/>
    <property type="match status" value="1"/>
</dbReference>
<dbReference type="AlphaFoldDB" id="A0AB39URP1"/>
<keyword evidence="2 5" id="KW-0808">Transferase</keyword>
<dbReference type="Pfam" id="PF00132">
    <property type="entry name" value="Hexapep"/>
    <property type="match status" value="1"/>
</dbReference>
<evidence type="ECO:0000256" key="1">
    <source>
        <dbReference type="ARBA" id="ARBA00007274"/>
    </source>
</evidence>
<name>A0AB39URP1_9GAMM</name>
<dbReference type="PANTHER" id="PTHR23416">
    <property type="entry name" value="SIALIC ACID SYNTHASE-RELATED"/>
    <property type="match status" value="1"/>
</dbReference>
<accession>A0AB39URP1</accession>
<dbReference type="GO" id="GO:0005829">
    <property type="term" value="C:cytosol"/>
    <property type="evidence" value="ECO:0007669"/>
    <property type="project" value="TreeGrafter"/>
</dbReference>
<keyword evidence="4 5" id="KW-0012">Acyltransferase</keyword>
<dbReference type="RefSeq" id="WP_369600015.1">
    <property type="nucleotide sequence ID" value="NZ_CP154858.1"/>
</dbReference>
<dbReference type="InterPro" id="IPR051159">
    <property type="entry name" value="Hexapeptide_acetyltransf"/>
</dbReference>
<dbReference type="Pfam" id="PF14602">
    <property type="entry name" value="Hexapep_2"/>
    <property type="match status" value="1"/>
</dbReference>
<evidence type="ECO:0000256" key="4">
    <source>
        <dbReference type="ARBA" id="ARBA00023315"/>
    </source>
</evidence>
<dbReference type="InterPro" id="IPR018357">
    <property type="entry name" value="Hexapep_transf_CS"/>
</dbReference>
<dbReference type="InterPro" id="IPR011004">
    <property type="entry name" value="Trimer_LpxA-like_sf"/>
</dbReference>
<evidence type="ECO:0000313" key="5">
    <source>
        <dbReference type="EMBL" id="XDT70974.1"/>
    </source>
</evidence>
<protein>
    <submittedName>
        <fullName evidence="5">Acyltransferase</fullName>
        <ecNumber evidence="5">2.3.1.-</ecNumber>
    </submittedName>
</protein>
<dbReference type="PANTHER" id="PTHR23416:SF23">
    <property type="entry name" value="ACETYLTRANSFERASE C18B11.09C-RELATED"/>
    <property type="match status" value="1"/>
</dbReference>
<dbReference type="KEGG" id="tcd:AAIA72_09130"/>
<gene>
    <name evidence="5" type="ORF">AAIA72_09130</name>
</gene>
<organism evidence="5">
    <name type="scientific">Thermohahella caldifontis</name>
    <dbReference type="NCBI Taxonomy" id="3142973"/>
    <lineage>
        <taxon>Bacteria</taxon>
        <taxon>Pseudomonadati</taxon>
        <taxon>Pseudomonadota</taxon>
        <taxon>Gammaproteobacteria</taxon>
        <taxon>Oceanospirillales</taxon>
        <taxon>Hahellaceae</taxon>
        <taxon>Thermohahella</taxon>
    </lineage>
</organism>
<dbReference type="CDD" id="cd04647">
    <property type="entry name" value="LbH_MAT_like"/>
    <property type="match status" value="1"/>
</dbReference>
<sequence>MRIMRPIKKILLYLKYRHIHFREVGANVLYKSLKSNFAFANQISIGDNVSIGPGADFDGAGGITIGSGVIFAPGVKIYSRTHYYDGEKLEAIPFDNKVICKEVIIKDYVWIGRDAIILPGVTIGEGAVIGAGSVVSKNVPDGAVVVGNPARVVKYRNIERFNILKSEGKFVYATLGHKKEFVKEPLKNSPNEE</sequence>
<dbReference type="EC" id="2.3.1.-" evidence="5"/>
<comment type="similarity">
    <text evidence="1">Belongs to the transferase hexapeptide repeat family.</text>
</comment>